<keyword evidence="2" id="KW-0560">Oxidoreductase</keyword>
<gene>
    <name evidence="4" type="ORF">DI564_03775</name>
</gene>
<dbReference type="AlphaFoldDB" id="A0A2W5MLB2"/>
<sequence length="260" mass="27221">MNLAGTGVLLTGASGGIGQALTDALVAAGARVHAVGRDATRLGALVARHGAAVVPIAADLSDEGGRARVVEAAERLRPSVLVLAHAQGAFGLFEEQTAERVRALLETNLVASTLLVHALLPMLRAQPEAAVVAIGSTFGSLAFPGFAAYSASKFGLRGLIEGLAREHADAGLRFQYLSPRATRTAFNPPEVEALNRALKVAEDAPAAVAGQIVAAIRSGRPRLQLGWPEKLFARLNGAWPGLIDRHLKSRLPLVRRHARS</sequence>
<dbReference type="SUPFAM" id="SSF51735">
    <property type="entry name" value="NAD(P)-binding Rossmann-fold domains"/>
    <property type="match status" value="1"/>
</dbReference>
<dbReference type="PANTHER" id="PTHR44196">
    <property type="entry name" value="DEHYDROGENASE/REDUCTASE SDR FAMILY MEMBER 7B"/>
    <property type="match status" value="1"/>
</dbReference>
<dbReference type="Proteomes" id="UP000249046">
    <property type="component" value="Unassembled WGS sequence"/>
</dbReference>
<organism evidence="4 5">
    <name type="scientific">Rhodanobacter denitrificans</name>
    <dbReference type="NCBI Taxonomy" id="666685"/>
    <lineage>
        <taxon>Bacteria</taxon>
        <taxon>Pseudomonadati</taxon>
        <taxon>Pseudomonadota</taxon>
        <taxon>Gammaproteobacteria</taxon>
        <taxon>Lysobacterales</taxon>
        <taxon>Rhodanobacteraceae</taxon>
        <taxon>Rhodanobacter</taxon>
    </lineage>
</organism>
<protein>
    <submittedName>
        <fullName evidence="4">Short chain dehydrogenase</fullName>
    </submittedName>
</protein>
<dbReference type="InterPro" id="IPR036291">
    <property type="entry name" value="NAD(P)-bd_dom_sf"/>
</dbReference>
<dbReference type="Pfam" id="PF00106">
    <property type="entry name" value="adh_short"/>
    <property type="match status" value="1"/>
</dbReference>
<dbReference type="PANTHER" id="PTHR44196:SF1">
    <property type="entry name" value="DEHYDROGENASE_REDUCTASE SDR FAMILY MEMBER 7B"/>
    <property type="match status" value="1"/>
</dbReference>
<dbReference type="GO" id="GO:0016491">
    <property type="term" value="F:oxidoreductase activity"/>
    <property type="evidence" value="ECO:0007669"/>
    <property type="project" value="UniProtKB-KW"/>
</dbReference>
<evidence type="ECO:0000256" key="1">
    <source>
        <dbReference type="ARBA" id="ARBA00006484"/>
    </source>
</evidence>
<dbReference type="PROSITE" id="PS00061">
    <property type="entry name" value="ADH_SHORT"/>
    <property type="match status" value="1"/>
</dbReference>
<name>A0A2W5MLB2_9GAMM</name>
<evidence type="ECO:0000313" key="4">
    <source>
        <dbReference type="EMBL" id="PZQ18433.1"/>
    </source>
</evidence>
<proteinExistence type="inferred from homology"/>
<dbReference type="PRINTS" id="PR00081">
    <property type="entry name" value="GDHRDH"/>
</dbReference>
<dbReference type="GO" id="GO:0016020">
    <property type="term" value="C:membrane"/>
    <property type="evidence" value="ECO:0007669"/>
    <property type="project" value="TreeGrafter"/>
</dbReference>
<comment type="caution">
    <text evidence="4">The sequence shown here is derived from an EMBL/GenBank/DDBJ whole genome shotgun (WGS) entry which is preliminary data.</text>
</comment>
<dbReference type="InterPro" id="IPR020904">
    <property type="entry name" value="Sc_DH/Rdtase_CS"/>
</dbReference>
<dbReference type="InterPro" id="IPR057326">
    <property type="entry name" value="KR_dom"/>
</dbReference>
<evidence type="ECO:0000259" key="3">
    <source>
        <dbReference type="SMART" id="SM00822"/>
    </source>
</evidence>
<dbReference type="InterPro" id="IPR002347">
    <property type="entry name" value="SDR_fam"/>
</dbReference>
<dbReference type="Gene3D" id="3.40.50.720">
    <property type="entry name" value="NAD(P)-binding Rossmann-like Domain"/>
    <property type="match status" value="1"/>
</dbReference>
<dbReference type="EMBL" id="QFPO01000003">
    <property type="protein sequence ID" value="PZQ18433.1"/>
    <property type="molecule type" value="Genomic_DNA"/>
</dbReference>
<comment type="similarity">
    <text evidence="1">Belongs to the short-chain dehydrogenases/reductases (SDR) family.</text>
</comment>
<dbReference type="SMART" id="SM00822">
    <property type="entry name" value="PKS_KR"/>
    <property type="match status" value="1"/>
</dbReference>
<dbReference type="NCBIfam" id="NF006565">
    <property type="entry name" value="PRK09072.1"/>
    <property type="match status" value="1"/>
</dbReference>
<reference evidence="4 5" key="1">
    <citation type="submission" date="2017-08" db="EMBL/GenBank/DDBJ databases">
        <title>Infants hospitalized years apart are colonized by the same room-sourced microbial strains.</title>
        <authorList>
            <person name="Brooks B."/>
            <person name="Olm M.R."/>
            <person name="Firek B.A."/>
            <person name="Baker R."/>
            <person name="Thomas B.C."/>
            <person name="Morowitz M.J."/>
            <person name="Banfield J.F."/>
        </authorList>
    </citation>
    <scope>NUCLEOTIDE SEQUENCE [LARGE SCALE GENOMIC DNA]</scope>
    <source>
        <strain evidence="4">S2_005_003_R2_42</strain>
    </source>
</reference>
<evidence type="ECO:0000313" key="5">
    <source>
        <dbReference type="Proteomes" id="UP000249046"/>
    </source>
</evidence>
<evidence type="ECO:0000256" key="2">
    <source>
        <dbReference type="ARBA" id="ARBA00023002"/>
    </source>
</evidence>
<dbReference type="CDD" id="cd05233">
    <property type="entry name" value="SDR_c"/>
    <property type="match status" value="1"/>
</dbReference>
<accession>A0A2W5MLB2</accession>
<feature type="domain" description="Ketoreductase" evidence="3">
    <location>
        <begin position="7"/>
        <end position="194"/>
    </location>
</feature>